<name>A0A5M6ZJC3_9PROT</name>
<comment type="caution">
    <text evidence="6">The sequence shown here is derived from an EMBL/GenBank/DDBJ whole genome shotgun (WGS) entry which is preliminary data.</text>
</comment>
<evidence type="ECO:0000256" key="2">
    <source>
        <dbReference type="ARBA" id="ARBA00022729"/>
    </source>
</evidence>
<keyword evidence="3" id="KW-0029">Amino-acid transport</keyword>
<keyword evidence="7" id="KW-1185">Reference proteome</keyword>
<feature type="signal peptide" evidence="4">
    <location>
        <begin position="1"/>
        <end position="32"/>
    </location>
</feature>
<evidence type="ECO:0000259" key="5">
    <source>
        <dbReference type="Pfam" id="PF13458"/>
    </source>
</evidence>
<keyword evidence="3" id="KW-0813">Transport</keyword>
<keyword evidence="2 4" id="KW-0732">Signal</keyword>
<dbReference type="PANTHER" id="PTHR30483">
    <property type="entry name" value="LEUCINE-SPECIFIC-BINDING PROTEIN"/>
    <property type="match status" value="1"/>
</dbReference>
<gene>
    <name evidence="6" type="ORF">F1654_08285</name>
</gene>
<sequence>MTGPVSTTPHVRPSLTAIMAGAALLALSACGAAGPGAQTPLEPVRPVIGAPPEPAVAAVEMTDRAYTPAHLAGRERDLLRVGLLLPFGARSEAARSEASQILRAAELSLFEQGADNVLLLPKDTRGTAEGGRDAAEAALADGADLIIGPLFSAAAEAAGEAARAARKPLIAFSTDLAIAGDGLYLLSFPPQEEVRRVTEHVLDQGATRFAVVAPDTAYGRVARDAYAQTITARLGSDPLPEISTVTIPPPDGAPEDAEPRRIERSFRTGLVASEFYEGGVDSMTQAARRLARLGVERLDPREAARMSGANWTPTPGSAFQVVLLPEGGDRLRMLGPVLVFENIDPLLVKFIGTGLWRDNALVREPALAHGWFAGPEPEARARFESVFQSMYGERPSRLAGLGYDAVALAAMMAREPGGDPRSLLERPSGFDGVDGLFRFRPDGTIERALAVYTIQGGQFRVISPAPEQFEDAPPPQIMDPAGPS</sequence>
<proteinExistence type="inferred from homology"/>
<reference evidence="6 7" key="1">
    <citation type="submission" date="2019-09" db="EMBL/GenBank/DDBJ databases">
        <authorList>
            <person name="Kevbrin V."/>
            <person name="Grouzdev D.S."/>
        </authorList>
    </citation>
    <scope>NUCLEOTIDE SEQUENCE [LARGE SCALE GENOMIC DNA]</scope>
    <source>
        <strain evidence="6 7">G-192</strain>
    </source>
</reference>
<evidence type="ECO:0000313" key="7">
    <source>
        <dbReference type="Proteomes" id="UP000325122"/>
    </source>
</evidence>
<accession>A0A5M6ZJC3</accession>
<feature type="chain" id="PRO_5024358598" evidence="4">
    <location>
        <begin position="33"/>
        <end position="484"/>
    </location>
</feature>
<dbReference type="Pfam" id="PF13458">
    <property type="entry name" value="Peripla_BP_6"/>
    <property type="match status" value="1"/>
</dbReference>
<dbReference type="SUPFAM" id="SSF53822">
    <property type="entry name" value="Periplasmic binding protein-like I"/>
    <property type="match status" value="1"/>
</dbReference>
<evidence type="ECO:0000256" key="3">
    <source>
        <dbReference type="ARBA" id="ARBA00022970"/>
    </source>
</evidence>
<dbReference type="RefSeq" id="WP_150023055.1">
    <property type="nucleotide sequence ID" value="NZ_VWOJ01000002.1"/>
</dbReference>
<dbReference type="GO" id="GO:0006865">
    <property type="term" value="P:amino acid transport"/>
    <property type="evidence" value="ECO:0007669"/>
    <property type="project" value="UniProtKB-KW"/>
</dbReference>
<protein>
    <submittedName>
        <fullName evidence="6">Penicillin-binding protein activator</fullName>
    </submittedName>
</protein>
<dbReference type="InterPro" id="IPR051010">
    <property type="entry name" value="BCAA_transport"/>
</dbReference>
<dbReference type="EMBL" id="VWOJ01000002">
    <property type="protein sequence ID" value="KAA5803787.1"/>
    <property type="molecule type" value="Genomic_DNA"/>
</dbReference>
<evidence type="ECO:0000256" key="4">
    <source>
        <dbReference type="SAM" id="SignalP"/>
    </source>
</evidence>
<feature type="domain" description="Leucine-binding protein" evidence="5">
    <location>
        <begin position="96"/>
        <end position="232"/>
    </location>
</feature>
<dbReference type="Proteomes" id="UP000325122">
    <property type="component" value="Unassembled WGS sequence"/>
</dbReference>
<evidence type="ECO:0000313" key="6">
    <source>
        <dbReference type="EMBL" id="KAA5803787.1"/>
    </source>
</evidence>
<dbReference type="PANTHER" id="PTHR30483:SF6">
    <property type="entry name" value="PERIPLASMIC BINDING PROTEIN OF ABC TRANSPORTER FOR NATURAL AMINO ACIDS"/>
    <property type="match status" value="1"/>
</dbReference>
<dbReference type="CDD" id="cd06339">
    <property type="entry name" value="PBP1_YraM_LppC_lipoprotein-like"/>
    <property type="match status" value="1"/>
</dbReference>
<organism evidence="6 7">
    <name type="scientific">Alkalicaulis satelles</name>
    <dbReference type="NCBI Taxonomy" id="2609175"/>
    <lineage>
        <taxon>Bacteria</taxon>
        <taxon>Pseudomonadati</taxon>
        <taxon>Pseudomonadota</taxon>
        <taxon>Alphaproteobacteria</taxon>
        <taxon>Maricaulales</taxon>
        <taxon>Maricaulaceae</taxon>
        <taxon>Alkalicaulis</taxon>
    </lineage>
</organism>
<evidence type="ECO:0000256" key="1">
    <source>
        <dbReference type="ARBA" id="ARBA00010062"/>
    </source>
</evidence>
<dbReference type="AlphaFoldDB" id="A0A5M6ZJC3"/>
<dbReference type="Gene3D" id="3.40.50.2300">
    <property type="match status" value="2"/>
</dbReference>
<dbReference type="InterPro" id="IPR028082">
    <property type="entry name" value="Peripla_BP_I"/>
</dbReference>
<comment type="similarity">
    <text evidence="1">Belongs to the leucine-binding protein family.</text>
</comment>
<dbReference type="InterPro" id="IPR028081">
    <property type="entry name" value="Leu-bd"/>
</dbReference>